<feature type="compositionally biased region" description="Basic residues" evidence="1">
    <location>
        <begin position="263"/>
        <end position="272"/>
    </location>
</feature>
<dbReference type="Proteomes" id="UP001159364">
    <property type="component" value="Linkage Group LG08"/>
</dbReference>
<dbReference type="PANTHER" id="PTHR35095:SF1">
    <property type="entry name" value="OS05G0143300 PROTEIN"/>
    <property type="match status" value="1"/>
</dbReference>
<name>A0AAV8U897_9ROSI</name>
<dbReference type="AlphaFoldDB" id="A0AAV8U897"/>
<sequence length="424" mass="47285">MLKFCLMASHACPPGPGLMFLRDQNRAVKDCQCYPSTQDVNQNISQLNSAMSRLHPQEEPRIQEHRFRDVNQLPKIDLAIRRPVLLDLQESFCGSVQLSPGMTDWCTRHEKIVQFLLSRSSDLQRRRHDLSLLSDLAGSQELNYAMDLQYYVPVVYPSGRFDVPKSVIDFVGDPVSCSKIKNYLHSPVLLTGSATPAGNIDPILAEYYLSKNLTTTKWHKQPMLVPQFSRLDTSEEQADNFGDSLKAKCVASATLKRNEKTKLKSSPKKKNNRREVRERDLNRRSYLYACECLLSFIVDKPSGKAAVLSIKNSGPELPDFLTKISVGIAGTGLAVLLSVLCKVSSGSMKPFSASKFLSTGFGFGLVWLSLAVNRLTNIIVSINRNATKSRLKDGEIMRNVEIILKVIYVRGLTTITVALLAACI</sequence>
<organism evidence="2 3">
    <name type="scientific">Erythroxylum novogranatense</name>
    <dbReference type="NCBI Taxonomy" id="1862640"/>
    <lineage>
        <taxon>Eukaryota</taxon>
        <taxon>Viridiplantae</taxon>
        <taxon>Streptophyta</taxon>
        <taxon>Embryophyta</taxon>
        <taxon>Tracheophyta</taxon>
        <taxon>Spermatophyta</taxon>
        <taxon>Magnoliopsida</taxon>
        <taxon>eudicotyledons</taxon>
        <taxon>Gunneridae</taxon>
        <taxon>Pentapetalae</taxon>
        <taxon>rosids</taxon>
        <taxon>fabids</taxon>
        <taxon>Malpighiales</taxon>
        <taxon>Erythroxylaceae</taxon>
        <taxon>Erythroxylum</taxon>
    </lineage>
</organism>
<feature type="region of interest" description="Disordered" evidence="1">
    <location>
        <begin position="258"/>
        <end position="277"/>
    </location>
</feature>
<dbReference type="EMBL" id="JAIWQS010000008">
    <property type="protein sequence ID" value="KAJ8898670.1"/>
    <property type="molecule type" value="Genomic_DNA"/>
</dbReference>
<gene>
    <name evidence="2" type="ORF">K2173_004704</name>
</gene>
<dbReference type="PANTHER" id="PTHR35095">
    <property type="entry name" value="OS05G0143300 PROTEIN"/>
    <property type="match status" value="1"/>
</dbReference>
<evidence type="ECO:0000256" key="1">
    <source>
        <dbReference type="SAM" id="MobiDB-lite"/>
    </source>
</evidence>
<comment type="caution">
    <text evidence="2">The sequence shown here is derived from an EMBL/GenBank/DDBJ whole genome shotgun (WGS) entry which is preliminary data.</text>
</comment>
<keyword evidence="3" id="KW-1185">Reference proteome</keyword>
<evidence type="ECO:0000313" key="3">
    <source>
        <dbReference type="Proteomes" id="UP001159364"/>
    </source>
</evidence>
<protein>
    <submittedName>
        <fullName evidence="2">Uncharacterized protein</fullName>
    </submittedName>
</protein>
<accession>A0AAV8U897</accession>
<evidence type="ECO:0000313" key="2">
    <source>
        <dbReference type="EMBL" id="KAJ8898670.1"/>
    </source>
</evidence>
<proteinExistence type="predicted"/>
<reference evidence="2 3" key="1">
    <citation type="submission" date="2021-09" db="EMBL/GenBank/DDBJ databases">
        <title>Genomic insights and catalytic innovation underlie evolution of tropane alkaloids biosynthesis.</title>
        <authorList>
            <person name="Wang Y.-J."/>
            <person name="Tian T."/>
            <person name="Huang J.-P."/>
            <person name="Huang S.-X."/>
        </authorList>
    </citation>
    <scope>NUCLEOTIDE SEQUENCE [LARGE SCALE GENOMIC DNA]</scope>
    <source>
        <strain evidence="2">KIB-2018</strain>
        <tissue evidence="2">Leaf</tissue>
    </source>
</reference>